<dbReference type="PANTHER" id="PTHR42648">
    <property type="entry name" value="TRANSPOSASE, PUTATIVE-RELATED"/>
    <property type="match status" value="1"/>
</dbReference>
<evidence type="ECO:0000256" key="1">
    <source>
        <dbReference type="ARBA" id="ARBA00022723"/>
    </source>
</evidence>
<keyword evidence="2" id="KW-0378">Hydrolase</keyword>
<dbReference type="PANTHER" id="PTHR42648:SF18">
    <property type="entry name" value="RETROTRANSPOSON, UNCLASSIFIED-LIKE PROTEIN"/>
    <property type="match status" value="1"/>
</dbReference>
<dbReference type="GO" id="GO:0016787">
    <property type="term" value="F:hydrolase activity"/>
    <property type="evidence" value="ECO:0007669"/>
    <property type="project" value="UniProtKB-KW"/>
</dbReference>
<dbReference type="SUPFAM" id="SSF53098">
    <property type="entry name" value="Ribonuclease H-like"/>
    <property type="match status" value="1"/>
</dbReference>
<dbReference type="InterPro" id="IPR043502">
    <property type="entry name" value="DNA/RNA_pol_sf"/>
</dbReference>
<dbReference type="InterPro" id="IPR012337">
    <property type="entry name" value="RNaseH-like_sf"/>
</dbReference>
<dbReference type="InterPro" id="IPR013103">
    <property type="entry name" value="RVT_2"/>
</dbReference>
<name>A0A8J5YQJ4_9ROSI</name>
<gene>
    <name evidence="5" type="ORF">CXB51_031533</name>
</gene>
<evidence type="ECO:0000313" key="6">
    <source>
        <dbReference type="Proteomes" id="UP000701853"/>
    </source>
</evidence>
<evidence type="ECO:0000256" key="2">
    <source>
        <dbReference type="ARBA" id="ARBA00022801"/>
    </source>
</evidence>
<dbReference type="Pfam" id="PF13976">
    <property type="entry name" value="gag_pre-integrs"/>
    <property type="match status" value="1"/>
</dbReference>
<dbReference type="InterPro" id="IPR001584">
    <property type="entry name" value="Integrase_cat-core"/>
</dbReference>
<keyword evidence="1" id="KW-0479">Metal-binding</keyword>
<dbReference type="InterPro" id="IPR039537">
    <property type="entry name" value="Retrotran_Ty1/copia-like"/>
</dbReference>
<dbReference type="InterPro" id="IPR036397">
    <property type="entry name" value="RNaseH_sf"/>
</dbReference>
<evidence type="ECO:0000313" key="5">
    <source>
        <dbReference type="EMBL" id="KAG8474844.1"/>
    </source>
</evidence>
<protein>
    <recommendedName>
        <fullName evidence="4">Integrase catalytic domain-containing protein</fullName>
    </recommendedName>
</protein>
<proteinExistence type="predicted"/>
<feature type="domain" description="Integrase catalytic" evidence="4">
    <location>
        <begin position="114"/>
        <end position="156"/>
    </location>
</feature>
<evidence type="ECO:0000256" key="3">
    <source>
        <dbReference type="SAM" id="MobiDB-lite"/>
    </source>
</evidence>
<comment type="caution">
    <text evidence="5">The sequence shown here is derived from an EMBL/GenBank/DDBJ whole genome shotgun (WGS) entry which is preliminary data.</text>
</comment>
<dbReference type="EMBL" id="JAHUZN010000012">
    <property type="protein sequence ID" value="KAG8474844.1"/>
    <property type="molecule type" value="Genomic_DNA"/>
</dbReference>
<dbReference type="SUPFAM" id="SSF56672">
    <property type="entry name" value="DNA/RNA polymerases"/>
    <property type="match status" value="1"/>
</dbReference>
<dbReference type="GO" id="GO:0046872">
    <property type="term" value="F:metal ion binding"/>
    <property type="evidence" value="ECO:0007669"/>
    <property type="project" value="UniProtKB-KW"/>
</dbReference>
<accession>A0A8J5YQJ4</accession>
<dbReference type="AlphaFoldDB" id="A0A8J5YQJ4"/>
<organism evidence="5 6">
    <name type="scientific">Gossypium anomalum</name>
    <dbReference type="NCBI Taxonomy" id="47600"/>
    <lineage>
        <taxon>Eukaryota</taxon>
        <taxon>Viridiplantae</taxon>
        <taxon>Streptophyta</taxon>
        <taxon>Embryophyta</taxon>
        <taxon>Tracheophyta</taxon>
        <taxon>Spermatophyta</taxon>
        <taxon>Magnoliopsida</taxon>
        <taxon>eudicotyledons</taxon>
        <taxon>Gunneridae</taxon>
        <taxon>Pentapetalae</taxon>
        <taxon>rosids</taxon>
        <taxon>malvids</taxon>
        <taxon>Malvales</taxon>
        <taxon>Malvaceae</taxon>
        <taxon>Malvoideae</taxon>
        <taxon>Gossypium</taxon>
    </lineage>
</organism>
<dbReference type="Pfam" id="PF07727">
    <property type="entry name" value="RVT_2"/>
    <property type="match status" value="1"/>
</dbReference>
<dbReference type="Proteomes" id="UP000701853">
    <property type="component" value="Chromosome 12"/>
</dbReference>
<evidence type="ECO:0000259" key="4">
    <source>
        <dbReference type="PROSITE" id="PS50994"/>
    </source>
</evidence>
<dbReference type="GO" id="GO:0003676">
    <property type="term" value="F:nucleic acid binding"/>
    <property type="evidence" value="ECO:0007669"/>
    <property type="project" value="InterPro"/>
</dbReference>
<dbReference type="InterPro" id="IPR025724">
    <property type="entry name" value="GAG-pre-integrase_dom"/>
</dbReference>
<dbReference type="PROSITE" id="PS50994">
    <property type="entry name" value="INTEGRASE"/>
    <property type="match status" value="1"/>
</dbReference>
<dbReference type="Gene3D" id="3.30.420.10">
    <property type="entry name" value="Ribonuclease H-like superfamily/Ribonuclease H"/>
    <property type="match status" value="1"/>
</dbReference>
<dbReference type="GO" id="GO:0015074">
    <property type="term" value="P:DNA integration"/>
    <property type="evidence" value="ECO:0007669"/>
    <property type="project" value="InterPro"/>
</dbReference>
<feature type="region of interest" description="Disordered" evidence="3">
    <location>
        <begin position="146"/>
        <end position="166"/>
    </location>
</feature>
<dbReference type="OrthoDB" id="1001497at2759"/>
<reference evidence="5 6" key="1">
    <citation type="journal article" date="2021" name="bioRxiv">
        <title>The Gossypium anomalum genome as a resource for cotton improvement and evolutionary analysis of hybrid incompatibility.</title>
        <authorList>
            <person name="Grover C.E."/>
            <person name="Yuan D."/>
            <person name="Arick M.A."/>
            <person name="Miller E.R."/>
            <person name="Hu G."/>
            <person name="Peterson D.G."/>
            <person name="Wendel J.F."/>
            <person name="Udall J.A."/>
        </authorList>
    </citation>
    <scope>NUCLEOTIDE SEQUENCE [LARGE SCALE GENOMIC DNA]</scope>
    <source>
        <strain evidence="5">JFW-Udall</strain>
        <tissue evidence="5">Leaf</tissue>
    </source>
</reference>
<sequence>MADKSFIVDWSKGSDSAYIAVQDESKLWHKRLGHVNYNSITQLTNEDLVKKFTKSVEKEEVCEVCQLGKQARLPFPTNKAWRASERLQLVHTDMCGPMKTQSLNAETETGCKLKILRSDNGTEYTSSGLHTFCDEASIKHQLTNTYTPQQNGNWEKNEPEAASEDLATNKAEADQNGPEMDIDDEPVRGTRTLAEICERAHVAAIKPSYFEETEAYQGWKQAMVDEISMIEKNQTWQLVERPLNRKVIGMKWVFRAKHNADGSLNKLKARLAASFLSSTKQWKIHQLDVKSAFLNGFLEEEIYVEQLEGFKIVGEEDKVYKLKKTLYGLKQAPRAWYSRFDGYLANLGFERSIRGDQAMLIDFKCKMQQVFEMSDLGQMSYFLGMEATSTSVAIREKLSSQGDFEKVSESTYRSLIGCLLYLTATRSDIMFVISLLSRFMHYCNEKHFQAAKRVLSDWARSIDDMKSTSRYLFTLGSAIFCWSSKKKNVVA</sequence>
<keyword evidence="6" id="KW-1185">Reference proteome</keyword>